<evidence type="ECO:0000256" key="1">
    <source>
        <dbReference type="SAM" id="MobiDB-lite"/>
    </source>
</evidence>
<dbReference type="EMBL" id="OBMM01000001">
    <property type="protein sequence ID" value="SOB93652.1"/>
    <property type="molecule type" value="Genomic_DNA"/>
</dbReference>
<proteinExistence type="predicted"/>
<feature type="region of interest" description="Disordered" evidence="1">
    <location>
        <begin position="1"/>
        <end position="24"/>
    </location>
</feature>
<accession>A0A285RMI3</accession>
<dbReference type="AlphaFoldDB" id="A0A285RMI3"/>
<sequence>MTPKPPKSISMHGKTEATATSRDLKPTDQLWDSFFDTQSFSDDFMSNRNQPEMEKAAGFQSNLFEFVRR</sequence>
<reference evidence="2 3" key="1">
    <citation type="submission" date="2017-08" db="EMBL/GenBank/DDBJ databases">
        <authorList>
            <person name="de Groot N.N."/>
        </authorList>
    </citation>
    <scope>NUCLEOTIDE SEQUENCE [LARGE SCALE GENOMIC DNA]</scope>
    <source>
        <strain evidence="2 3">USBA 78</strain>
    </source>
</reference>
<organism evidence="2 3">
    <name type="scientific">Thalassospira xiamenensis</name>
    <dbReference type="NCBI Taxonomy" id="220697"/>
    <lineage>
        <taxon>Bacteria</taxon>
        <taxon>Pseudomonadati</taxon>
        <taxon>Pseudomonadota</taxon>
        <taxon>Alphaproteobacteria</taxon>
        <taxon>Rhodospirillales</taxon>
        <taxon>Thalassospiraceae</taxon>
        <taxon>Thalassospira</taxon>
    </lineage>
</organism>
<protein>
    <submittedName>
        <fullName evidence="2">Uncharacterized protein</fullName>
    </submittedName>
</protein>
<dbReference type="RefSeq" id="WP_097050556.1">
    <property type="nucleotide sequence ID" value="NZ_OBMM01000001.1"/>
</dbReference>
<dbReference type="Proteomes" id="UP000219068">
    <property type="component" value="Unassembled WGS sequence"/>
</dbReference>
<gene>
    <name evidence="2" type="ORF">SAMN05428964_101804</name>
</gene>
<evidence type="ECO:0000313" key="3">
    <source>
        <dbReference type="Proteomes" id="UP000219068"/>
    </source>
</evidence>
<evidence type="ECO:0000313" key="2">
    <source>
        <dbReference type="EMBL" id="SOB93652.1"/>
    </source>
</evidence>
<name>A0A285RMI3_9PROT</name>